<feature type="transmembrane region" description="Helical" evidence="6">
    <location>
        <begin position="88"/>
        <end position="112"/>
    </location>
</feature>
<keyword evidence="2" id="KW-0813">Transport</keyword>
<keyword evidence="5 6" id="KW-0472">Membrane</keyword>
<feature type="transmembrane region" description="Helical" evidence="6">
    <location>
        <begin position="213"/>
        <end position="237"/>
    </location>
</feature>
<evidence type="ECO:0000256" key="6">
    <source>
        <dbReference type="SAM" id="Phobius"/>
    </source>
</evidence>
<feature type="transmembrane region" description="Helical" evidence="6">
    <location>
        <begin position="249"/>
        <end position="274"/>
    </location>
</feature>
<dbReference type="PANTHER" id="PTHR42948:SF1">
    <property type="entry name" value="TRANSPORTER"/>
    <property type="match status" value="1"/>
</dbReference>
<keyword evidence="4 6" id="KW-1133">Transmembrane helix</keyword>
<dbReference type="GO" id="GO:0016020">
    <property type="term" value="C:membrane"/>
    <property type="evidence" value="ECO:0007669"/>
    <property type="project" value="UniProtKB-SubCell"/>
</dbReference>
<dbReference type="NCBIfam" id="NF037979">
    <property type="entry name" value="Na_transp"/>
    <property type="match status" value="1"/>
</dbReference>
<comment type="caution">
    <text evidence="7">The sequence shown here is derived from an EMBL/GenBank/DDBJ whole genome shotgun (WGS) entry which is preliminary data.</text>
</comment>
<accession>A0A095X4Z3</accession>
<feature type="transmembrane region" description="Helical" evidence="6">
    <location>
        <begin position="36"/>
        <end position="54"/>
    </location>
</feature>
<organism evidence="7 8">
    <name type="scientific">Anaerococcus lactolyticus S7-1-13</name>
    <dbReference type="NCBI Taxonomy" id="1284686"/>
    <lineage>
        <taxon>Bacteria</taxon>
        <taxon>Bacillati</taxon>
        <taxon>Bacillota</taxon>
        <taxon>Tissierellia</taxon>
        <taxon>Tissierellales</taxon>
        <taxon>Peptoniphilaceae</taxon>
        <taxon>Anaerococcus</taxon>
    </lineage>
</organism>
<dbReference type="RefSeq" id="WP_004828710.1">
    <property type="nucleotide sequence ID" value="NZ_JRMW01000024.1"/>
</dbReference>
<evidence type="ECO:0000313" key="7">
    <source>
        <dbReference type="EMBL" id="KGF04898.1"/>
    </source>
</evidence>
<dbReference type="AlphaFoldDB" id="A0A095X4Z3"/>
<name>A0A095X4Z3_9FIRM</name>
<sequence>MNKFSSKLGFILTAVGSAVGMANVWGFPYKFQKGGIVFLIAYIFFVSVFAYCGLASEFAVGRYAHTGTLGAYQKAFKSRKEDTIIGKFIGYIPLIGSLLIAIGYAVIVAYVLKALVDSLTGSLLTVDTTSYFDSFSLKPFSVVPYHFFIIAITLLSCIGGASTIEKSNKIMMPAFFVLFVVLAIRILTLPNAFEGYKYMFRFDKEMINWGTILQAMGQAFFSLSVTGSGMLVVGAYLSDDEDIVSSSKMTGFLDTVAAMLASFVMIPAIIVYNMDQAGGPGLLFQVLPTILQDMGFGRVFAIILYVAVVFGGISSLQNMFEVVAESLMQRHPKLKRNLVLFLIGLVVFAIGVNMEMISQWGPFMDFISIYVIPIGAMIGAVTWFWILTKDQLLGAINLGAKKQYGNTWYNIGKFLYVPLAVILCLIAVIFRISF</sequence>
<evidence type="ECO:0000256" key="1">
    <source>
        <dbReference type="ARBA" id="ARBA00004141"/>
    </source>
</evidence>
<evidence type="ECO:0000313" key="8">
    <source>
        <dbReference type="Proteomes" id="UP000029579"/>
    </source>
</evidence>
<dbReference type="EMBL" id="JRMW01000024">
    <property type="protein sequence ID" value="KGF04898.1"/>
    <property type="molecule type" value="Genomic_DNA"/>
</dbReference>
<evidence type="ECO:0000256" key="3">
    <source>
        <dbReference type="ARBA" id="ARBA00022692"/>
    </source>
</evidence>
<dbReference type="eggNOG" id="COG0733">
    <property type="taxonomic scope" value="Bacteria"/>
</dbReference>
<comment type="subcellular location">
    <subcellularLocation>
        <location evidence="1">Membrane</location>
        <topology evidence="1">Multi-pass membrane protein</topology>
    </subcellularLocation>
</comment>
<protein>
    <submittedName>
        <fullName evidence="7">Transporter</fullName>
    </submittedName>
</protein>
<dbReference type="PANTHER" id="PTHR42948">
    <property type="entry name" value="TRANSPORTER"/>
    <property type="match status" value="1"/>
</dbReference>
<proteinExistence type="predicted"/>
<dbReference type="SUPFAM" id="SSF161070">
    <property type="entry name" value="SNF-like"/>
    <property type="match status" value="1"/>
</dbReference>
<dbReference type="PROSITE" id="PS50267">
    <property type="entry name" value="NA_NEUROTRAN_SYMP_3"/>
    <property type="match status" value="1"/>
</dbReference>
<feature type="transmembrane region" description="Helical" evidence="6">
    <location>
        <begin position="143"/>
        <end position="162"/>
    </location>
</feature>
<dbReference type="InterPro" id="IPR000175">
    <property type="entry name" value="Na/ntran_symport"/>
</dbReference>
<evidence type="ECO:0000256" key="2">
    <source>
        <dbReference type="ARBA" id="ARBA00022448"/>
    </source>
</evidence>
<dbReference type="OrthoDB" id="9762833at2"/>
<dbReference type="Pfam" id="PF00209">
    <property type="entry name" value="SNF"/>
    <property type="match status" value="2"/>
</dbReference>
<evidence type="ECO:0000256" key="5">
    <source>
        <dbReference type="ARBA" id="ARBA00023136"/>
    </source>
</evidence>
<dbReference type="PRINTS" id="PR00176">
    <property type="entry name" value="NANEUSMPORT"/>
</dbReference>
<dbReference type="Proteomes" id="UP000029579">
    <property type="component" value="Unassembled WGS sequence"/>
</dbReference>
<reference evidence="7 8" key="1">
    <citation type="submission" date="2014-07" db="EMBL/GenBank/DDBJ databases">
        <authorList>
            <person name="McCorrison J."/>
            <person name="Sanka R."/>
            <person name="Torralba M."/>
            <person name="Gillis M."/>
            <person name="Haft D.H."/>
            <person name="Methe B."/>
            <person name="Sutton G."/>
            <person name="Nelson K.E."/>
        </authorList>
    </citation>
    <scope>NUCLEOTIDE SEQUENCE [LARGE SCALE GENOMIC DNA]</scope>
    <source>
        <strain evidence="7 8">S7-1-13</strain>
    </source>
</reference>
<keyword evidence="3 6" id="KW-0812">Transmembrane</keyword>
<dbReference type="CDD" id="cd10336">
    <property type="entry name" value="SLC6sbd_Tyt1-Like"/>
    <property type="match status" value="1"/>
</dbReference>
<feature type="transmembrane region" description="Helical" evidence="6">
    <location>
        <begin position="408"/>
        <end position="432"/>
    </location>
</feature>
<feature type="transmembrane region" description="Helical" evidence="6">
    <location>
        <begin position="337"/>
        <end position="354"/>
    </location>
</feature>
<evidence type="ECO:0000256" key="4">
    <source>
        <dbReference type="ARBA" id="ARBA00022989"/>
    </source>
</evidence>
<dbReference type="InterPro" id="IPR037272">
    <property type="entry name" value="SNS_sf"/>
</dbReference>
<feature type="transmembrane region" description="Helical" evidence="6">
    <location>
        <begin position="174"/>
        <end position="193"/>
    </location>
</feature>
<feature type="transmembrane region" description="Helical" evidence="6">
    <location>
        <begin position="294"/>
        <end position="316"/>
    </location>
</feature>
<gene>
    <name evidence="7" type="ORF">HMPREF1630_02435</name>
</gene>
<dbReference type="InterPro" id="IPR047218">
    <property type="entry name" value="YocR/YhdH-like"/>
</dbReference>
<feature type="transmembrane region" description="Helical" evidence="6">
    <location>
        <begin position="366"/>
        <end position="387"/>
    </location>
</feature>